<sequence length="140" mass="16291">MSPYRIVFGKACHLQVEIEHRACWVIKRCNKAFDEAGRERKLQLQELEELRLEAYENSKIYKKKSWPKSKLPSRWDVPFIITNIFPYGAVEIRDEATNKTFKVNGDQLKLFHEGPIMMEGDVESLALIKPAISTIHKNTT</sequence>
<accession>A0A371GGL2</accession>
<dbReference type="Proteomes" id="UP000257109">
    <property type="component" value="Unassembled WGS sequence"/>
</dbReference>
<reference evidence="2" key="1">
    <citation type="submission" date="2018-05" db="EMBL/GenBank/DDBJ databases">
        <title>Draft genome of Mucuna pruriens seed.</title>
        <authorList>
            <person name="Nnadi N.E."/>
            <person name="Vos R."/>
            <person name="Hasami M.H."/>
            <person name="Devisetty U.K."/>
            <person name="Aguiy J.C."/>
        </authorList>
    </citation>
    <scope>NUCLEOTIDE SEQUENCE [LARGE SCALE GENOMIC DNA]</scope>
    <source>
        <strain evidence="2">JCA_2017</strain>
    </source>
</reference>
<evidence type="ECO:0000256" key="1">
    <source>
        <dbReference type="SAM" id="Coils"/>
    </source>
</evidence>
<name>A0A371GGL2_MUCPR</name>
<evidence type="ECO:0000313" key="3">
    <source>
        <dbReference type="Proteomes" id="UP000257109"/>
    </source>
</evidence>
<organism evidence="2 3">
    <name type="scientific">Mucuna pruriens</name>
    <name type="common">Velvet bean</name>
    <name type="synonym">Dolichos pruriens</name>
    <dbReference type="NCBI Taxonomy" id="157652"/>
    <lineage>
        <taxon>Eukaryota</taxon>
        <taxon>Viridiplantae</taxon>
        <taxon>Streptophyta</taxon>
        <taxon>Embryophyta</taxon>
        <taxon>Tracheophyta</taxon>
        <taxon>Spermatophyta</taxon>
        <taxon>Magnoliopsida</taxon>
        <taxon>eudicotyledons</taxon>
        <taxon>Gunneridae</taxon>
        <taxon>Pentapetalae</taxon>
        <taxon>rosids</taxon>
        <taxon>fabids</taxon>
        <taxon>Fabales</taxon>
        <taxon>Fabaceae</taxon>
        <taxon>Papilionoideae</taxon>
        <taxon>50 kb inversion clade</taxon>
        <taxon>NPAAA clade</taxon>
        <taxon>indigoferoid/millettioid clade</taxon>
        <taxon>Phaseoleae</taxon>
        <taxon>Mucuna</taxon>
    </lineage>
</organism>
<feature type="non-terminal residue" evidence="2">
    <location>
        <position position="1"/>
    </location>
</feature>
<dbReference type="EMBL" id="QJKJ01005609">
    <property type="protein sequence ID" value="RDX89671.1"/>
    <property type="molecule type" value="Genomic_DNA"/>
</dbReference>
<keyword evidence="1" id="KW-0175">Coiled coil</keyword>
<protein>
    <submittedName>
        <fullName evidence="2">Uncharacterized protein</fullName>
    </submittedName>
</protein>
<gene>
    <name evidence="2" type="ORF">CR513_28582</name>
</gene>
<dbReference type="AlphaFoldDB" id="A0A371GGL2"/>
<comment type="caution">
    <text evidence="2">The sequence shown here is derived from an EMBL/GenBank/DDBJ whole genome shotgun (WGS) entry which is preliminary data.</text>
</comment>
<keyword evidence="3" id="KW-1185">Reference proteome</keyword>
<dbReference type="OrthoDB" id="1723222at2759"/>
<proteinExistence type="predicted"/>
<feature type="coiled-coil region" evidence="1">
    <location>
        <begin position="33"/>
        <end position="64"/>
    </location>
</feature>
<evidence type="ECO:0000313" key="2">
    <source>
        <dbReference type="EMBL" id="RDX89671.1"/>
    </source>
</evidence>